<feature type="transmembrane region" description="Helical" evidence="14">
    <location>
        <begin position="829"/>
        <end position="848"/>
    </location>
</feature>
<feature type="transmembrane region" description="Helical" evidence="14">
    <location>
        <begin position="87"/>
        <end position="105"/>
    </location>
</feature>
<feature type="transmembrane region" description="Helical" evidence="14">
    <location>
        <begin position="171"/>
        <end position="190"/>
    </location>
</feature>
<evidence type="ECO:0000256" key="11">
    <source>
        <dbReference type="ARBA" id="ARBA00023136"/>
    </source>
</evidence>
<evidence type="ECO:0000259" key="16">
    <source>
        <dbReference type="Pfam" id="PF00662"/>
    </source>
</evidence>
<organism evidence="20 21">
    <name type="scientific">Paenibacillus borealis</name>
    <dbReference type="NCBI Taxonomy" id="160799"/>
    <lineage>
        <taxon>Bacteria</taxon>
        <taxon>Bacillati</taxon>
        <taxon>Bacillota</taxon>
        <taxon>Bacilli</taxon>
        <taxon>Bacillales</taxon>
        <taxon>Paenibacillaceae</taxon>
        <taxon>Paenibacillus</taxon>
    </lineage>
</organism>
<keyword evidence="6 13" id="KW-0812">Transmembrane</keyword>
<name>A0ABX3H5C7_PAEBO</name>
<keyword evidence="3" id="KW-0813">Transport</keyword>
<dbReference type="PANTHER" id="PTHR43373">
    <property type="entry name" value="NA(+)/H(+) ANTIPORTER SUBUNIT"/>
    <property type="match status" value="1"/>
</dbReference>
<dbReference type="PRINTS" id="PR01434">
    <property type="entry name" value="NADHDHGNASE5"/>
</dbReference>
<feature type="transmembrane region" description="Helical" evidence="14">
    <location>
        <begin position="33"/>
        <end position="51"/>
    </location>
</feature>
<dbReference type="PRINTS" id="PR01435">
    <property type="entry name" value="NPOXDRDTASE5"/>
</dbReference>
<evidence type="ECO:0000259" key="18">
    <source>
        <dbReference type="Pfam" id="PF13244"/>
    </source>
</evidence>
<feature type="transmembrane region" description="Helical" evidence="14">
    <location>
        <begin position="307"/>
        <end position="332"/>
    </location>
</feature>
<feature type="transmembrane region" description="Helical" evidence="14">
    <location>
        <begin position="659"/>
        <end position="679"/>
    </location>
</feature>
<feature type="transmembrane region" description="Helical" evidence="14">
    <location>
        <begin position="139"/>
        <end position="159"/>
    </location>
</feature>
<evidence type="ECO:0000259" key="15">
    <source>
        <dbReference type="Pfam" id="PF00361"/>
    </source>
</evidence>
<evidence type="ECO:0000256" key="12">
    <source>
        <dbReference type="ARBA" id="ARBA00023201"/>
    </source>
</evidence>
<feature type="transmembrane region" description="Helical" evidence="14">
    <location>
        <begin position="63"/>
        <end position="81"/>
    </location>
</feature>
<keyword evidence="7" id="KW-0375">Hydrogen ion transport</keyword>
<evidence type="ECO:0000256" key="10">
    <source>
        <dbReference type="ARBA" id="ARBA00023065"/>
    </source>
</evidence>
<comment type="subcellular location">
    <subcellularLocation>
        <location evidence="1">Cell membrane</location>
        <topology evidence="1">Multi-pass membrane protein</topology>
    </subcellularLocation>
    <subcellularLocation>
        <location evidence="13">Membrane</location>
        <topology evidence="13">Multi-pass membrane protein</topology>
    </subcellularLocation>
</comment>
<evidence type="ECO:0000259" key="19">
    <source>
        <dbReference type="Pfam" id="PF20501"/>
    </source>
</evidence>
<keyword evidence="10" id="KW-0406">Ion transport</keyword>
<evidence type="ECO:0000313" key="21">
    <source>
        <dbReference type="Proteomes" id="UP000187412"/>
    </source>
</evidence>
<dbReference type="InterPro" id="IPR007182">
    <property type="entry name" value="MnhB"/>
</dbReference>
<feature type="transmembrane region" description="Helical" evidence="14">
    <location>
        <begin position="685"/>
        <end position="706"/>
    </location>
</feature>
<dbReference type="EMBL" id="MPTB01000025">
    <property type="protein sequence ID" value="OMD45570.1"/>
    <property type="molecule type" value="Genomic_DNA"/>
</dbReference>
<feature type="transmembrane region" description="Helical" evidence="14">
    <location>
        <begin position="854"/>
        <end position="875"/>
    </location>
</feature>
<keyword evidence="5" id="KW-1003">Cell membrane</keyword>
<feature type="transmembrane region" description="Helical" evidence="14">
    <location>
        <begin position="434"/>
        <end position="458"/>
    </location>
</feature>
<feature type="transmembrane region" description="Helical" evidence="14">
    <location>
        <begin position="779"/>
        <end position="797"/>
    </location>
</feature>
<keyword evidence="11 14" id="KW-0472">Membrane</keyword>
<feature type="transmembrane region" description="Helical" evidence="14">
    <location>
        <begin position="380"/>
        <end position="402"/>
    </location>
</feature>
<keyword evidence="4" id="KW-0050">Antiport</keyword>
<dbReference type="InterPro" id="IPR005663">
    <property type="entry name" value="MrpA/MnhA1/PhaAB"/>
</dbReference>
<feature type="domain" description="Na+/H+ antiporter MnhB subunit-related protein" evidence="17">
    <location>
        <begin position="826"/>
        <end position="949"/>
    </location>
</feature>
<feature type="domain" description="NADH-Ubiquinone oxidoreductase (complex I) chain 5 N-terminal" evidence="16">
    <location>
        <begin position="70"/>
        <end position="118"/>
    </location>
</feature>
<dbReference type="Pfam" id="PF00361">
    <property type="entry name" value="Proton_antipo_M"/>
    <property type="match status" value="1"/>
</dbReference>
<evidence type="ECO:0000256" key="3">
    <source>
        <dbReference type="ARBA" id="ARBA00022448"/>
    </source>
</evidence>
<evidence type="ECO:0000256" key="8">
    <source>
        <dbReference type="ARBA" id="ARBA00022989"/>
    </source>
</evidence>
<dbReference type="InterPro" id="IPR046806">
    <property type="entry name" value="MrpA_C/MbhE"/>
</dbReference>
<dbReference type="NCBIfam" id="NF009223">
    <property type="entry name" value="PRK12573.1"/>
    <property type="match status" value="1"/>
</dbReference>
<dbReference type="Pfam" id="PF04039">
    <property type="entry name" value="MnhB"/>
    <property type="match status" value="1"/>
</dbReference>
<feature type="transmembrane region" description="Helical" evidence="14">
    <location>
        <begin position="210"/>
        <end position="227"/>
    </location>
</feature>
<feature type="transmembrane region" description="Helical" evidence="14">
    <location>
        <begin position="248"/>
        <end position="266"/>
    </location>
</feature>
<feature type="transmembrane region" description="Helical" evidence="14">
    <location>
        <begin position="117"/>
        <end position="133"/>
    </location>
</feature>
<evidence type="ECO:0000256" key="2">
    <source>
        <dbReference type="ARBA" id="ARBA00008483"/>
    </source>
</evidence>
<dbReference type="InterPro" id="IPR050616">
    <property type="entry name" value="CPA3_Na-H_Antiporter_A"/>
</dbReference>
<sequence>MKEEECWTVLHLVILLPFVLAAFIPLTKYLPRFHVGWIVLPLPAALFLYFLTRIPSIQAGSNLMTSFSWMPSLGVDITLYLDGLSLLFVLLITGMGALVVLYSIYYLSKHSEGIRPFYMYLLMFMGAMLGVVLSDNLMVLYGFWELTSISSFLLIAFWHRRERSRYGAMKSMLITVFGGLAMFAGFNLLYVMTGTYSIREIVAVAGSLPGYSMFIPAMLLILLGAFTKSAQFPFHIWLPDAMEAPTPVSAYLHSATMVKAGIYLVARLTPVFAGQSGWFWLVSLTGMVTLIYGAFKAINQSDLKGLLAYSTISQLGLIMSLLGLGSAASFFAGKEEAVFYTMATTAALFHLLNHAVFKGSLFMVVGIIDHETGTRDLRKLGGLMSLMPITFSVALIGAFSMAGLPPFSGFLSKEMFFTAMLNIREFDILNTGSWMGIFPVAAWLASVFTFVYSMILVFKTFGGKLQKAKLDKMPHEAPLGLLLSPVMLVSLAVVFAFFPKLVSNSLIEPAMASIHNGVLAPEDTFEVSIHFWHGWTPEIFMTIGVIAAGVLLYRSYSRLRVLDRKPSGRKTLNHLYDGSLQLLERGSKRLTNAYMTGSNRHYLLYIFSFFIIALLAALIGEPGISFGMDHYAPLSLYETAVIAVMLLAAFAVPFAKSRVSAILFTGCVGYMVTLLFVIFRAPDLALTQMMIETVSVILFLLCFRYLPKLKKEKERLRFKLPNLIIALGVGITTTLIALAAMGSSPFEPISEFFLKESYNSAGGKNVVNVILVDFRGFDTLFEIMVLGIASMAIYGLIHLRMEPGQTESGKVHSGNSALRLRSNDVILQTMSKGIVLIILTFSLYLFFAGHNHPGGGFIGALMTSAALVLMAVAFGMDTVRKVLPVNYRLITGVGLLIAIVTASGSFIFNAPFLSHAFGHFQLPILGDTELATAVLFDLGVYLAVVGVTMNIILSIGGDKQWNS</sequence>
<dbReference type="Pfam" id="PF13244">
    <property type="entry name" value="MbhD"/>
    <property type="match status" value="1"/>
</dbReference>
<keyword evidence="8 14" id="KW-1133">Transmembrane helix</keyword>
<proteinExistence type="inferred from homology"/>
<accession>A0ABX3H5C7</accession>
<keyword evidence="9" id="KW-0915">Sodium</keyword>
<gene>
    <name evidence="20" type="ORF">BSK56_19505</name>
</gene>
<keyword evidence="21" id="KW-1185">Reference proteome</keyword>
<dbReference type="InterPro" id="IPR001750">
    <property type="entry name" value="ND/Mrp_TM"/>
</dbReference>
<evidence type="ECO:0000313" key="20">
    <source>
        <dbReference type="EMBL" id="OMD45570.1"/>
    </source>
</evidence>
<evidence type="ECO:0000256" key="1">
    <source>
        <dbReference type="ARBA" id="ARBA00004651"/>
    </source>
</evidence>
<feature type="transmembrane region" description="Helical" evidence="14">
    <location>
        <begin position="7"/>
        <end position="27"/>
    </location>
</feature>
<feature type="domain" description="MrpA C-terminal/MbhD" evidence="18">
    <location>
        <begin position="644"/>
        <end position="708"/>
    </location>
</feature>
<reference evidence="20 21" key="1">
    <citation type="submission" date="2016-10" db="EMBL/GenBank/DDBJ databases">
        <title>Paenibacillus species isolates.</title>
        <authorList>
            <person name="Beno S.M."/>
        </authorList>
    </citation>
    <scope>NUCLEOTIDE SEQUENCE [LARGE SCALE GENOMIC DNA]</scope>
    <source>
        <strain evidence="20 21">FSL H7-0744</strain>
    </source>
</reference>
<feature type="transmembrane region" description="Helical" evidence="14">
    <location>
        <begin position="539"/>
        <end position="556"/>
    </location>
</feature>
<evidence type="ECO:0000256" key="13">
    <source>
        <dbReference type="RuleBase" id="RU000320"/>
    </source>
</evidence>
<protein>
    <submittedName>
        <fullName evidence="20">Na+/H+ antiporter subunit A</fullName>
    </submittedName>
</protein>
<dbReference type="Proteomes" id="UP000187412">
    <property type="component" value="Unassembled WGS sequence"/>
</dbReference>
<feature type="transmembrane region" description="Helical" evidence="14">
    <location>
        <begin position="602"/>
        <end position="619"/>
    </location>
</feature>
<evidence type="ECO:0000256" key="6">
    <source>
        <dbReference type="ARBA" id="ARBA00022692"/>
    </source>
</evidence>
<evidence type="ECO:0000256" key="7">
    <source>
        <dbReference type="ARBA" id="ARBA00022781"/>
    </source>
</evidence>
<feature type="transmembrane region" description="Helical" evidence="14">
    <location>
        <begin position="338"/>
        <end position="368"/>
    </location>
</feature>
<dbReference type="NCBIfam" id="NF009285">
    <property type="entry name" value="PRK12645.1"/>
    <property type="match status" value="1"/>
</dbReference>
<evidence type="ECO:0000259" key="17">
    <source>
        <dbReference type="Pfam" id="PF04039"/>
    </source>
</evidence>
<dbReference type="Pfam" id="PF20501">
    <property type="entry name" value="MbhE"/>
    <property type="match status" value="1"/>
</dbReference>
<keyword evidence="12" id="KW-0739">Sodium transport</keyword>
<comment type="similarity">
    <text evidence="2">Belongs to the CPA3 antiporters (TC 2.A.63) subunit A family.</text>
</comment>
<evidence type="ECO:0000256" key="9">
    <source>
        <dbReference type="ARBA" id="ARBA00023053"/>
    </source>
</evidence>
<evidence type="ECO:0000256" key="4">
    <source>
        <dbReference type="ARBA" id="ARBA00022449"/>
    </source>
</evidence>
<dbReference type="InterPro" id="IPR001516">
    <property type="entry name" value="Proton_antipo_N"/>
</dbReference>
<feature type="transmembrane region" description="Helical" evidence="14">
    <location>
        <begin position="887"/>
        <end position="910"/>
    </location>
</feature>
<feature type="transmembrane region" description="Helical" evidence="14">
    <location>
        <begin position="631"/>
        <end position="652"/>
    </location>
</feature>
<dbReference type="InterPro" id="IPR025383">
    <property type="entry name" value="MrpA_C/MbhD"/>
</dbReference>
<feature type="transmembrane region" description="Helical" evidence="14">
    <location>
        <begin position="930"/>
        <end position="953"/>
    </location>
</feature>
<evidence type="ECO:0000256" key="5">
    <source>
        <dbReference type="ARBA" id="ARBA00022475"/>
    </source>
</evidence>
<comment type="caution">
    <text evidence="20">The sequence shown here is derived from an EMBL/GenBank/DDBJ whole genome shotgun (WGS) entry which is preliminary data.</text>
</comment>
<feature type="transmembrane region" description="Helical" evidence="14">
    <location>
        <begin position="479"/>
        <end position="498"/>
    </location>
</feature>
<evidence type="ECO:0000256" key="14">
    <source>
        <dbReference type="SAM" id="Phobius"/>
    </source>
</evidence>
<feature type="domain" description="NADH:quinone oxidoreductase/Mrp antiporter transmembrane" evidence="15">
    <location>
        <begin position="134"/>
        <end position="428"/>
    </location>
</feature>
<dbReference type="NCBIfam" id="TIGR00940">
    <property type="entry name" value="2a6301s01"/>
    <property type="match status" value="1"/>
</dbReference>
<dbReference type="Pfam" id="PF00662">
    <property type="entry name" value="Proton_antipo_N"/>
    <property type="match status" value="1"/>
</dbReference>
<feature type="transmembrane region" description="Helical" evidence="14">
    <location>
        <begin position="278"/>
        <end position="295"/>
    </location>
</feature>
<dbReference type="PANTHER" id="PTHR43373:SF1">
    <property type="entry name" value="NA(+)_H(+) ANTIPORTER SUBUNIT A"/>
    <property type="match status" value="1"/>
</dbReference>
<feature type="transmembrane region" description="Helical" evidence="14">
    <location>
        <begin position="718"/>
        <end position="741"/>
    </location>
</feature>
<feature type="domain" description="MrpA C-terminal/MbhE" evidence="19">
    <location>
        <begin position="722"/>
        <end position="803"/>
    </location>
</feature>